<evidence type="ECO:0000256" key="7">
    <source>
        <dbReference type="ARBA" id="ARBA00023128"/>
    </source>
</evidence>
<keyword evidence="3" id="KW-0812">Transmembrane</keyword>
<dbReference type="OrthoDB" id="21124at2759"/>
<keyword evidence="11" id="KW-1185">Reference proteome</keyword>
<comment type="subcellular location">
    <subcellularLocation>
        <location evidence="1">Mitochondrion outer membrane</location>
        <topology evidence="1">Single-pass membrane protein</topology>
    </subcellularLocation>
</comment>
<evidence type="ECO:0000256" key="4">
    <source>
        <dbReference type="ARBA" id="ARBA00022787"/>
    </source>
</evidence>
<evidence type="ECO:0000256" key="8">
    <source>
        <dbReference type="ARBA" id="ARBA00023136"/>
    </source>
</evidence>
<evidence type="ECO:0000313" key="10">
    <source>
        <dbReference type="EMBL" id="OQE24332.1"/>
    </source>
</evidence>
<proteinExistence type="inferred from homology"/>
<accession>A0A1V6TD67</accession>
<keyword evidence="5" id="KW-0653">Protein transport</keyword>
<keyword evidence="4" id="KW-1000">Mitochondrion outer membrane</keyword>
<evidence type="ECO:0000256" key="5">
    <source>
        <dbReference type="ARBA" id="ARBA00022927"/>
    </source>
</evidence>
<keyword evidence="2" id="KW-0813">Transport</keyword>
<dbReference type="Pfam" id="PF10642">
    <property type="entry name" value="Tom5"/>
    <property type="match status" value="1"/>
</dbReference>
<evidence type="ECO:0000256" key="1">
    <source>
        <dbReference type="ARBA" id="ARBA00004572"/>
    </source>
</evidence>
<dbReference type="Proteomes" id="UP000191285">
    <property type="component" value="Unassembled WGS sequence"/>
</dbReference>
<dbReference type="EMBL" id="MLKD01000007">
    <property type="protein sequence ID" value="OQE24332.1"/>
    <property type="molecule type" value="Genomic_DNA"/>
</dbReference>
<evidence type="ECO:0000256" key="6">
    <source>
        <dbReference type="ARBA" id="ARBA00022989"/>
    </source>
</evidence>
<evidence type="ECO:0008006" key="12">
    <source>
        <dbReference type="Google" id="ProtNLM"/>
    </source>
</evidence>
<dbReference type="GO" id="GO:0006626">
    <property type="term" value="P:protein targeting to mitochondrion"/>
    <property type="evidence" value="ECO:0007669"/>
    <property type="project" value="UniProtKB-ARBA"/>
</dbReference>
<evidence type="ECO:0000313" key="11">
    <source>
        <dbReference type="Proteomes" id="UP000191285"/>
    </source>
</evidence>
<protein>
    <recommendedName>
        <fullName evidence="12">Mitochondrial outer membrane translocase complex, subunit Tom5</fullName>
    </recommendedName>
</protein>
<dbReference type="InterPro" id="IPR019603">
    <property type="entry name" value="Tom5"/>
</dbReference>
<keyword evidence="6" id="KW-1133">Transmembrane helix</keyword>
<sequence>MAEGGSSEGASRVVCAPVISSPSALDGLSLNFNHLFLSISHISIYLPLHHKMFAPGQEQLSKEEIKAGEIEACQTVKMTVLGGIALYLSPFAIDFARKFL</sequence>
<dbReference type="AlphaFoldDB" id="A0A1V6TD67"/>
<evidence type="ECO:0000256" key="9">
    <source>
        <dbReference type="ARBA" id="ARBA00025716"/>
    </source>
</evidence>
<name>A0A1V6TD67_9EURO</name>
<comment type="caution">
    <text evidence="10">The sequence shown here is derived from an EMBL/GenBank/DDBJ whole genome shotgun (WGS) entry which is preliminary data.</text>
</comment>
<comment type="similarity">
    <text evidence="9">Belongs to the Tom5 family.</text>
</comment>
<keyword evidence="7" id="KW-0496">Mitochondrion</keyword>
<gene>
    <name evidence="10" type="ORF">PENSTE_c007G02260</name>
</gene>
<reference evidence="11" key="1">
    <citation type="journal article" date="2017" name="Nat. Microbiol.">
        <title>Global analysis of biosynthetic gene clusters reveals vast potential of secondary metabolite production in Penicillium species.</title>
        <authorList>
            <person name="Nielsen J.C."/>
            <person name="Grijseels S."/>
            <person name="Prigent S."/>
            <person name="Ji B."/>
            <person name="Dainat J."/>
            <person name="Nielsen K.F."/>
            <person name="Frisvad J.C."/>
            <person name="Workman M."/>
            <person name="Nielsen J."/>
        </authorList>
    </citation>
    <scope>NUCLEOTIDE SEQUENCE [LARGE SCALE GENOMIC DNA]</scope>
    <source>
        <strain evidence="11">IBT 24891</strain>
    </source>
</reference>
<keyword evidence="8" id="KW-0472">Membrane</keyword>
<organism evidence="10 11">
    <name type="scientific">Penicillium steckii</name>
    <dbReference type="NCBI Taxonomy" id="303698"/>
    <lineage>
        <taxon>Eukaryota</taxon>
        <taxon>Fungi</taxon>
        <taxon>Dikarya</taxon>
        <taxon>Ascomycota</taxon>
        <taxon>Pezizomycotina</taxon>
        <taxon>Eurotiomycetes</taxon>
        <taxon>Eurotiomycetidae</taxon>
        <taxon>Eurotiales</taxon>
        <taxon>Aspergillaceae</taxon>
        <taxon>Penicillium</taxon>
    </lineage>
</organism>
<evidence type="ECO:0000256" key="3">
    <source>
        <dbReference type="ARBA" id="ARBA00022692"/>
    </source>
</evidence>
<dbReference type="GO" id="GO:0005741">
    <property type="term" value="C:mitochondrial outer membrane"/>
    <property type="evidence" value="ECO:0007669"/>
    <property type="project" value="UniProtKB-SubCell"/>
</dbReference>
<evidence type="ECO:0000256" key="2">
    <source>
        <dbReference type="ARBA" id="ARBA00022448"/>
    </source>
</evidence>
<dbReference type="GO" id="GO:0015031">
    <property type="term" value="P:protein transport"/>
    <property type="evidence" value="ECO:0007669"/>
    <property type="project" value="UniProtKB-KW"/>
</dbReference>